<evidence type="ECO:0000256" key="3">
    <source>
        <dbReference type="ARBA" id="ARBA00022989"/>
    </source>
</evidence>
<dbReference type="Pfam" id="PF00335">
    <property type="entry name" value="Tetraspanin"/>
    <property type="match status" value="1"/>
</dbReference>
<protein>
    <recommendedName>
        <fullName evidence="8">Tetraspanin</fullName>
    </recommendedName>
</protein>
<evidence type="ECO:0000313" key="6">
    <source>
        <dbReference type="EMBL" id="CAB3251988.1"/>
    </source>
</evidence>
<dbReference type="PANTHER" id="PTHR19282">
    <property type="entry name" value="TETRASPANIN"/>
    <property type="match status" value="1"/>
</dbReference>
<feature type="transmembrane region" description="Helical" evidence="5">
    <location>
        <begin position="57"/>
        <end position="78"/>
    </location>
</feature>
<evidence type="ECO:0000256" key="2">
    <source>
        <dbReference type="ARBA" id="ARBA00022692"/>
    </source>
</evidence>
<keyword evidence="3 5" id="KW-1133">Transmembrane helix</keyword>
<evidence type="ECO:0000256" key="4">
    <source>
        <dbReference type="ARBA" id="ARBA00023136"/>
    </source>
</evidence>
<dbReference type="OrthoDB" id="6772952at2759"/>
<feature type="transmembrane region" description="Helical" evidence="5">
    <location>
        <begin position="257"/>
        <end position="280"/>
    </location>
</feature>
<proteinExistence type="predicted"/>
<evidence type="ECO:0000256" key="1">
    <source>
        <dbReference type="ARBA" id="ARBA00004141"/>
    </source>
</evidence>
<dbReference type="Proteomes" id="UP000494256">
    <property type="component" value="Unassembled WGS sequence"/>
</dbReference>
<comment type="subcellular location">
    <subcellularLocation>
        <location evidence="1">Membrane</location>
        <topology evidence="1">Multi-pass membrane protein</topology>
    </subcellularLocation>
</comment>
<keyword evidence="4 5" id="KW-0472">Membrane</keyword>
<dbReference type="EMBL" id="CADEBD010000364">
    <property type="protein sequence ID" value="CAB3251988.1"/>
    <property type="molecule type" value="Genomic_DNA"/>
</dbReference>
<sequence>MLNFAEITKTCAKGLLIVLNVFCILIALTRLSFALVDIKVLKRYGEEQSGECIAGDVIIVVASLVLIGVAIFGCVGAIKGCIQMLHLYVCFVLLIIILELLIAIHVLVMRYDLQLRVTEWIREDFYKNVTVSEVEEHLKIWDRLQTANECCGLNNPNDYIVLRQRIPISCCARAYSANNEIARQLMYKSCIEFKTYYKNGCEEEILCMLQSDSNGLIMIVVVSFWFELLGLVLVAACAINLDEQKSKIDQTATSHGVISFLLILGVCLMVAATIGCVCALREHVKVLYLYSSCYIFLVVIELVVIIGGTVLSAWANNASDLRMQFYQNTTITEKEATDYQKFWNDLQSEHQCCGVDGPQDYAIINQDIPASCCARAYPLREGNARRHLHSTCLTERTYYMRGCEEVVRQKDALKCDIIIAAGIVFTIVEILCVVIAIWLARTIRSERRKLQANLQAHFES</sequence>
<feature type="transmembrane region" description="Helical" evidence="5">
    <location>
        <begin position="417"/>
        <end position="440"/>
    </location>
</feature>
<accession>A0A8S1API1</accession>
<dbReference type="InterPro" id="IPR018499">
    <property type="entry name" value="Tetraspanin/Peripherin"/>
</dbReference>
<dbReference type="InterPro" id="IPR008952">
    <property type="entry name" value="Tetraspanin_EC2_sf"/>
</dbReference>
<dbReference type="AlphaFoldDB" id="A0A8S1API1"/>
<organism evidence="6 7">
    <name type="scientific">Arctia plantaginis</name>
    <name type="common">Wood tiger moth</name>
    <name type="synonym">Phalaena plantaginis</name>
    <dbReference type="NCBI Taxonomy" id="874455"/>
    <lineage>
        <taxon>Eukaryota</taxon>
        <taxon>Metazoa</taxon>
        <taxon>Ecdysozoa</taxon>
        <taxon>Arthropoda</taxon>
        <taxon>Hexapoda</taxon>
        <taxon>Insecta</taxon>
        <taxon>Pterygota</taxon>
        <taxon>Neoptera</taxon>
        <taxon>Endopterygota</taxon>
        <taxon>Lepidoptera</taxon>
        <taxon>Glossata</taxon>
        <taxon>Ditrysia</taxon>
        <taxon>Noctuoidea</taxon>
        <taxon>Erebidae</taxon>
        <taxon>Arctiinae</taxon>
        <taxon>Arctia</taxon>
    </lineage>
</organism>
<evidence type="ECO:0008006" key="8">
    <source>
        <dbReference type="Google" id="ProtNLM"/>
    </source>
</evidence>
<dbReference type="Gene3D" id="1.10.1450.10">
    <property type="entry name" value="Tetraspanin"/>
    <property type="match status" value="2"/>
</dbReference>
<keyword evidence="2 5" id="KW-0812">Transmembrane</keyword>
<feature type="transmembrane region" description="Helical" evidence="5">
    <location>
        <begin position="216"/>
        <end position="241"/>
    </location>
</feature>
<name>A0A8S1API1_ARCPL</name>
<feature type="transmembrane region" description="Helical" evidence="5">
    <location>
        <begin position="15"/>
        <end position="36"/>
    </location>
</feature>
<evidence type="ECO:0000313" key="7">
    <source>
        <dbReference type="Proteomes" id="UP000494256"/>
    </source>
</evidence>
<feature type="transmembrane region" description="Helical" evidence="5">
    <location>
        <begin position="287"/>
        <end position="315"/>
    </location>
</feature>
<comment type="caution">
    <text evidence="6">The sequence shown here is derived from an EMBL/GenBank/DDBJ whole genome shotgun (WGS) entry which is preliminary data.</text>
</comment>
<evidence type="ECO:0000256" key="5">
    <source>
        <dbReference type="SAM" id="Phobius"/>
    </source>
</evidence>
<feature type="transmembrane region" description="Helical" evidence="5">
    <location>
        <begin position="84"/>
        <end position="108"/>
    </location>
</feature>
<dbReference type="CDD" id="cd03127">
    <property type="entry name" value="tetraspanin_LEL"/>
    <property type="match status" value="2"/>
</dbReference>
<dbReference type="SUPFAM" id="SSF48652">
    <property type="entry name" value="Tetraspanin"/>
    <property type="match status" value="2"/>
</dbReference>
<dbReference type="PRINTS" id="PR00259">
    <property type="entry name" value="TMFOUR"/>
</dbReference>
<dbReference type="PANTHER" id="PTHR19282:SF456">
    <property type="entry name" value="CD63 MOLECULE"/>
    <property type="match status" value="1"/>
</dbReference>
<reference evidence="6 7" key="1">
    <citation type="submission" date="2020-04" db="EMBL/GenBank/DDBJ databases">
        <authorList>
            <person name="Wallbank WR R."/>
            <person name="Pardo Diaz C."/>
            <person name="Kozak K."/>
            <person name="Martin S."/>
            <person name="Jiggins C."/>
            <person name="Moest M."/>
            <person name="Warren A I."/>
            <person name="Byers J.R.P. K."/>
            <person name="Montejo-Kovacevich G."/>
            <person name="Yen C E."/>
        </authorList>
    </citation>
    <scope>NUCLEOTIDE SEQUENCE [LARGE SCALE GENOMIC DNA]</scope>
</reference>
<gene>
    <name evidence="6" type="ORF">APLA_LOCUS13841</name>
</gene>
<dbReference type="GO" id="GO:0005886">
    <property type="term" value="C:plasma membrane"/>
    <property type="evidence" value="ECO:0007669"/>
    <property type="project" value="TreeGrafter"/>
</dbReference>